<proteinExistence type="inferred from homology"/>
<feature type="domain" description="UspA" evidence="5">
    <location>
        <begin position="1"/>
        <end position="48"/>
    </location>
</feature>
<evidence type="ECO:0000256" key="4">
    <source>
        <dbReference type="ARBA" id="ARBA00037131"/>
    </source>
</evidence>
<dbReference type="Pfam" id="PF00582">
    <property type="entry name" value="Usp"/>
    <property type="match status" value="1"/>
</dbReference>
<organism evidence="6 7">
    <name type="scientific">Vibrio ishigakensis</name>
    <dbReference type="NCBI Taxonomy" id="1481914"/>
    <lineage>
        <taxon>Bacteria</taxon>
        <taxon>Pseudomonadati</taxon>
        <taxon>Pseudomonadota</taxon>
        <taxon>Gammaproteobacteria</taxon>
        <taxon>Vibrionales</taxon>
        <taxon>Vibrionaceae</taxon>
        <taxon>Vibrio</taxon>
    </lineage>
</organism>
<comment type="similarity">
    <text evidence="2">Belongs to the universal stress protein A family.</text>
</comment>
<dbReference type="EMBL" id="BBRZ01000037">
    <property type="protein sequence ID" value="GAM56801.1"/>
    <property type="molecule type" value="Genomic_DNA"/>
</dbReference>
<dbReference type="AlphaFoldDB" id="A0A0B8NSC0"/>
<dbReference type="Gene3D" id="3.40.50.12370">
    <property type="match status" value="1"/>
</dbReference>
<keyword evidence="3" id="KW-0963">Cytoplasm</keyword>
<dbReference type="Proteomes" id="UP000031671">
    <property type="component" value="Unassembled WGS sequence"/>
</dbReference>
<evidence type="ECO:0000259" key="5">
    <source>
        <dbReference type="Pfam" id="PF00582"/>
    </source>
</evidence>
<dbReference type="InterPro" id="IPR006016">
    <property type="entry name" value="UspA"/>
</dbReference>
<protein>
    <submittedName>
        <fullName evidence="6">Universal stress protein E</fullName>
    </submittedName>
</protein>
<accession>A0A0B8NSC0</accession>
<name>A0A0B8NSC0_9VIBR</name>
<sequence length="61" mass="6283">MIPKAVEDLNAGLVVLGTSGRTGLSAVFLGNTAENIIDKINCDVLALKPSGYISPLDPNGE</sequence>
<evidence type="ECO:0000313" key="6">
    <source>
        <dbReference type="EMBL" id="GAM56801.1"/>
    </source>
</evidence>
<evidence type="ECO:0000313" key="7">
    <source>
        <dbReference type="Proteomes" id="UP000031671"/>
    </source>
</evidence>
<dbReference type="SUPFAM" id="SSF52402">
    <property type="entry name" value="Adenine nucleotide alpha hydrolases-like"/>
    <property type="match status" value="1"/>
</dbReference>
<reference evidence="6 7" key="2">
    <citation type="submission" date="2015-01" db="EMBL/GenBank/DDBJ databases">
        <authorList>
            <consortium name="NBRP consortium"/>
            <person name="Sawabe T."/>
            <person name="Meirelles P."/>
            <person name="Feng G."/>
            <person name="Sayaka M."/>
            <person name="Hattori M."/>
            <person name="Ohkuma M."/>
        </authorList>
    </citation>
    <scope>NUCLEOTIDE SEQUENCE [LARGE SCALE GENOMIC DNA]</scope>
    <source>
        <strain evidence="7">JCM 19231</strain>
    </source>
</reference>
<evidence type="ECO:0000256" key="1">
    <source>
        <dbReference type="ARBA" id="ARBA00004496"/>
    </source>
</evidence>
<keyword evidence="7" id="KW-1185">Reference proteome</keyword>
<reference evidence="6 7" key="1">
    <citation type="submission" date="2015-01" db="EMBL/GenBank/DDBJ databases">
        <title>Vibrio sp. C1 JCM 19231 whole genome shotgun sequence.</title>
        <authorList>
            <person name="Sawabe T."/>
            <person name="Meirelles P."/>
            <person name="Feng G."/>
            <person name="Sayaka M."/>
            <person name="Hattori M."/>
            <person name="Ohkuma M."/>
        </authorList>
    </citation>
    <scope>NUCLEOTIDE SEQUENCE [LARGE SCALE GENOMIC DNA]</scope>
    <source>
        <strain evidence="7">JCM 19231</strain>
    </source>
</reference>
<gene>
    <name evidence="6" type="ORF">JCM19231_1088</name>
</gene>
<dbReference type="PANTHER" id="PTHR47892">
    <property type="entry name" value="UNIVERSAL STRESS PROTEIN E"/>
    <property type="match status" value="1"/>
</dbReference>
<comment type="caution">
    <text evidence="6">The sequence shown here is derived from an EMBL/GenBank/DDBJ whole genome shotgun (WGS) entry which is preliminary data.</text>
</comment>
<dbReference type="PRINTS" id="PR01438">
    <property type="entry name" value="UNVRSLSTRESS"/>
</dbReference>
<evidence type="ECO:0000256" key="3">
    <source>
        <dbReference type="ARBA" id="ARBA00022490"/>
    </source>
</evidence>
<dbReference type="PANTHER" id="PTHR47892:SF1">
    <property type="entry name" value="UNIVERSAL STRESS PROTEIN E"/>
    <property type="match status" value="1"/>
</dbReference>
<comment type="function">
    <text evidence="4">Required for resistance to DNA-damaging agents.</text>
</comment>
<evidence type="ECO:0000256" key="2">
    <source>
        <dbReference type="ARBA" id="ARBA00008791"/>
    </source>
</evidence>
<dbReference type="InterPro" id="IPR006015">
    <property type="entry name" value="Universal_stress_UspA"/>
</dbReference>
<dbReference type="GO" id="GO:0005737">
    <property type="term" value="C:cytoplasm"/>
    <property type="evidence" value="ECO:0007669"/>
    <property type="project" value="UniProtKB-SubCell"/>
</dbReference>
<comment type="subcellular location">
    <subcellularLocation>
        <location evidence="1">Cytoplasm</location>
    </subcellularLocation>
</comment>